<evidence type="ECO:0000259" key="2">
    <source>
        <dbReference type="Pfam" id="PF01073"/>
    </source>
</evidence>
<feature type="non-terminal residue" evidence="3">
    <location>
        <position position="232"/>
    </location>
</feature>
<dbReference type="EMBL" id="UINC01066174">
    <property type="protein sequence ID" value="SVB96600.1"/>
    <property type="molecule type" value="Genomic_DNA"/>
</dbReference>
<dbReference type="InterPro" id="IPR002225">
    <property type="entry name" value="3Beta_OHSteriod_DH/Estase"/>
</dbReference>
<feature type="non-terminal residue" evidence="3">
    <location>
        <position position="1"/>
    </location>
</feature>
<feature type="domain" description="3-beta hydroxysteroid dehydrogenase/isomerase" evidence="2">
    <location>
        <begin position="5"/>
        <end position="232"/>
    </location>
</feature>
<evidence type="ECO:0000256" key="1">
    <source>
        <dbReference type="ARBA" id="ARBA00023002"/>
    </source>
</evidence>
<dbReference type="GO" id="GO:0006694">
    <property type="term" value="P:steroid biosynthetic process"/>
    <property type="evidence" value="ECO:0007669"/>
    <property type="project" value="InterPro"/>
</dbReference>
<sequence>LEKVLVTGGSGYIALHCIAELLKRGFYVRTSLRTVDRKKEIINSLQKIVELKDMLEFCILDLMEDKGWDKAVQGCTYVMHIASPVVSKGDDENKELIQPAVQGVSRAIHYSVKHKVKRFIMTSSVAAICQGYEKNIYDENDWTDLDSNTITNYDISKTKAEKYLWSFINDLNNNEKIEVCTINPSFVVGPSLSNDIGSSNIVIKRLLNGLIPFVPKLNLGFVDVKDVAQMHI</sequence>
<dbReference type="InterPro" id="IPR036291">
    <property type="entry name" value="NAD(P)-bd_dom_sf"/>
</dbReference>
<proteinExistence type="predicted"/>
<protein>
    <recommendedName>
        <fullName evidence="2">3-beta hydroxysteroid dehydrogenase/isomerase domain-containing protein</fullName>
    </recommendedName>
</protein>
<dbReference type="Gene3D" id="3.40.50.720">
    <property type="entry name" value="NAD(P)-binding Rossmann-like Domain"/>
    <property type="match status" value="1"/>
</dbReference>
<dbReference type="SUPFAM" id="SSF51735">
    <property type="entry name" value="NAD(P)-binding Rossmann-fold domains"/>
    <property type="match status" value="1"/>
</dbReference>
<keyword evidence="1" id="KW-0560">Oxidoreductase</keyword>
<dbReference type="AlphaFoldDB" id="A0A382IAC3"/>
<accession>A0A382IAC3</accession>
<gene>
    <name evidence="3" type="ORF">METZ01_LOCUS249454</name>
</gene>
<dbReference type="Pfam" id="PF01073">
    <property type="entry name" value="3Beta_HSD"/>
    <property type="match status" value="1"/>
</dbReference>
<name>A0A382IAC3_9ZZZZ</name>
<dbReference type="PANTHER" id="PTHR10366:SF564">
    <property type="entry name" value="STEROL-4-ALPHA-CARBOXYLATE 3-DEHYDROGENASE, DECARBOXYLATING"/>
    <property type="match status" value="1"/>
</dbReference>
<dbReference type="InterPro" id="IPR050425">
    <property type="entry name" value="NAD(P)_dehydrat-like"/>
</dbReference>
<evidence type="ECO:0000313" key="3">
    <source>
        <dbReference type="EMBL" id="SVB96600.1"/>
    </source>
</evidence>
<dbReference type="PANTHER" id="PTHR10366">
    <property type="entry name" value="NAD DEPENDENT EPIMERASE/DEHYDRATASE"/>
    <property type="match status" value="1"/>
</dbReference>
<dbReference type="GO" id="GO:0016616">
    <property type="term" value="F:oxidoreductase activity, acting on the CH-OH group of donors, NAD or NADP as acceptor"/>
    <property type="evidence" value="ECO:0007669"/>
    <property type="project" value="InterPro"/>
</dbReference>
<organism evidence="3">
    <name type="scientific">marine metagenome</name>
    <dbReference type="NCBI Taxonomy" id="408172"/>
    <lineage>
        <taxon>unclassified sequences</taxon>
        <taxon>metagenomes</taxon>
        <taxon>ecological metagenomes</taxon>
    </lineage>
</organism>
<reference evidence="3" key="1">
    <citation type="submission" date="2018-05" db="EMBL/GenBank/DDBJ databases">
        <authorList>
            <person name="Lanie J.A."/>
            <person name="Ng W.-L."/>
            <person name="Kazmierczak K.M."/>
            <person name="Andrzejewski T.M."/>
            <person name="Davidsen T.M."/>
            <person name="Wayne K.J."/>
            <person name="Tettelin H."/>
            <person name="Glass J.I."/>
            <person name="Rusch D."/>
            <person name="Podicherti R."/>
            <person name="Tsui H.-C.T."/>
            <person name="Winkler M.E."/>
        </authorList>
    </citation>
    <scope>NUCLEOTIDE SEQUENCE</scope>
</reference>